<evidence type="ECO:0000313" key="1">
    <source>
        <dbReference type="EMBL" id="KPA74036.1"/>
    </source>
</evidence>
<sequence>MHREHFKRRLVRDWTVSNPAEPSTLLTRSPLASPPGVSHRCSLCTFLPTSQLSFSQRRVLRHSPLPLGTPSAVRRVRVVEKLACLVCHQPIAARSSQHRRCSRRFSHRDQHRYAAAHPSHCGSTNSSVSSFRLCAISTIRASFFPRPHSTFWYDETQCNRCEWGAAVRSRPSEDPLAHRPRAPRRD</sequence>
<dbReference type="Proteomes" id="UP000037923">
    <property type="component" value="Unassembled WGS sequence"/>
</dbReference>
<dbReference type="AlphaFoldDB" id="A0A0N0DTN4"/>
<dbReference type="GeneID" id="26909631"/>
<reference evidence="2 3" key="1">
    <citation type="submission" date="2015-07" db="EMBL/GenBank/DDBJ databases">
        <title>High-quality genome of monoxenous trypanosomatid Leptomonas pyrrhocoris.</title>
        <authorList>
            <person name="Flegontov P."/>
            <person name="Butenko A."/>
            <person name="Firsov S."/>
            <person name="Vlcek C."/>
            <person name="Logacheva M.D."/>
            <person name="Field M."/>
            <person name="Filatov D."/>
            <person name="Flegontova O."/>
            <person name="Gerasimov E."/>
            <person name="Jackson A.P."/>
            <person name="Kelly S."/>
            <person name="Opperdoes F."/>
            <person name="O'Reilly A."/>
            <person name="Votypka J."/>
            <person name="Yurchenko V."/>
            <person name="Lukes J."/>
        </authorList>
    </citation>
    <scope>NUCLEOTIDE SEQUENCE [LARGE SCALE GENOMIC DNA]</scope>
    <source>
        <strain evidence="2">H10</strain>
    </source>
</reference>
<name>A0A0N0DTN4_LEPPY</name>
<comment type="caution">
    <text evidence="2">The sequence shown here is derived from an EMBL/GenBank/DDBJ whole genome shotgun (WGS) entry which is preliminary data.</text>
</comment>
<dbReference type="EMBL" id="LGTL01000031">
    <property type="protein sequence ID" value="KPA74036.1"/>
    <property type="molecule type" value="Genomic_DNA"/>
</dbReference>
<gene>
    <name evidence="2" type="ORF">ABB37_06591</name>
    <name evidence="1" type="ORF">ABB37_09348</name>
</gene>
<organism evidence="2 3">
    <name type="scientific">Leptomonas pyrrhocoris</name>
    <name type="common">Firebug parasite</name>
    <dbReference type="NCBI Taxonomy" id="157538"/>
    <lineage>
        <taxon>Eukaryota</taxon>
        <taxon>Discoba</taxon>
        <taxon>Euglenozoa</taxon>
        <taxon>Kinetoplastea</taxon>
        <taxon>Metakinetoplastina</taxon>
        <taxon>Trypanosomatida</taxon>
        <taxon>Trypanosomatidae</taxon>
        <taxon>Leishmaniinae</taxon>
        <taxon>Leptomonas</taxon>
    </lineage>
</organism>
<dbReference type="VEuPathDB" id="TriTrypDB:LpyrH10_31_0020"/>
<evidence type="ECO:0000313" key="3">
    <source>
        <dbReference type="Proteomes" id="UP000037923"/>
    </source>
</evidence>
<evidence type="ECO:0000313" key="2">
    <source>
        <dbReference type="EMBL" id="KPA77742.1"/>
    </source>
</evidence>
<dbReference type="VEuPathDB" id="TriTrypDB:LpyrH10_15_0010"/>
<dbReference type="RefSeq" id="XP_015656181.1">
    <property type="nucleotide sequence ID" value="XM_015804888.1"/>
</dbReference>
<proteinExistence type="predicted"/>
<keyword evidence="3" id="KW-1185">Reference proteome</keyword>
<accession>A0A0N0DTN4</accession>
<dbReference type="RefSeq" id="XP_015652475.1">
    <property type="nucleotide sequence ID" value="XM_015808762.1"/>
</dbReference>
<dbReference type="GeneID" id="26906877"/>
<protein>
    <submittedName>
        <fullName evidence="2">Uncharacterized protein</fullName>
    </submittedName>
</protein>
<dbReference type="EMBL" id="LGTL01000015">
    <property type="protein sequence ID" value="KPA77742.1"/>
    <property type="molecule type" value="Genomic_DNA"/>
</dbReference>